<dbReference type="SUPFAM" id="SSF52540">
    <property type="entry name" value="P-loop containing nucleoside triphosphate hydrolases"/>
    <property type="match status" value="1"/>
</dbReference>
<evidence type="ECO:0000259" key="15">
    <source>
        <dbReference type="SMART" id="SM01024"/>
    </source>
</evidence>
<name>A0AAE8SNH0_9HYPO</name>
<evidence type="ECO:0000256" key="11">
    <source>
        <dbReference type="ARBA" id="ARBA00048778"/>
    </source>
</evidence>
<dbReference type="AlphaFoldDB" id="A0AAE8SNH0"/>
<evidence type="ECO:0000256" key="12">
    <source>
        <dbReference type="RuleBase" id="RU003651"/>
    </source>
</evidence>
<evidence type="ECO:0000256" key="7">
    <source>
        <dbReference type="ARBA" id="ARBA00022840"/>
    </source>
</evidence>
<dbReference type="InterPro" id="IPR057495">
    <property type="entry name" value="AAA_lid_BCS1"/>
</dbReference>
<keyword evidence="17" id="KW-1185">Reference proteome</keyword>
<comment type="similarity">
    <text evidence="2">Belongs to the AAA ATPase family. BCS1 subfamily.</text>
</comment>
<keyword evidence="6" id="KW-0378">Hydrolase</keyword>
<keyword evidence="7 12" id="KW-0067">ATP-binding</keyword>
<evidence type="ECO:0000256" key="4">
    <source>
        <dbReference type="ARBA" id="ARBA00022741"/>
    </source>
</evidence>
<feature type="compositionally biased region" description="Basic and acidic residues" evidence="13">
    <location>
        <begin position="521"/>
        <end position="533"/>
    </location>
</feature>
<evidence type="ECO:0000259" key="14">
    <source>
        <dbReference type="SMART" id="SM00382"/>
    </source>
</evidence>
<dbReference type="GO" id="GO:0016887">
    <property type="term" value="F:ATP hydrolysis activity"/>
    <property type="evidence" value="ECO:0007669"/>
    <property type="project" value="InterPro"/>
</dbReference>
<dbReference type="Proteomes" id="UP001187734">
    <property type="component" value="Unassembled WGS sequence"/>
</dbReference>
<dbReference type="SMART" id="SM01024">
    <property type="entry name" value="BCS1_N"/>
    <property type="match status" value="1"/>
</dbReference>
<dbReference type="EMBL" id="ONZP01000501">
    <property type="protein sequence ID" value="SPJ85829.1"/>
    <property type="molecule type" value="Genomic_DNA"/>
</dbReference>
<keyword evidence="8" id="KW-1133">Transmembrane helix</keyword>
<evidence type="ECO:0000256" key="3">
    <source>
        <dbReference type="ARBA" id="ARBA00022692"/>
    </source>
</evidence>
<feature type="compositionally biased region" description="Basic and acidic residues" evidence="13">
    <location>
        <begin position="350"/>
        <end position="360"/>
    </location>
</feature>
<dbReference type="Pfam" id="PF00004">
    <property type="entry name" value="AAA"/>
    <property type="match status" value="1"/>
</dbReference>
<dbReference type="InterPro" id="IPR014851">
    <property type="entry name" value="BCS1_N"/>
</dbReference>
<evidence type="ECO:0000256" key="6">
    <source>
        <dbReference type="ARBA" id="ARBA00022801"/>
    </source>
</evidence>
<keyword evidence="3" id="KW-0812">Transmembrane</keyword>
<feature type="domain" description="AAA+ ATPase" evidence="14">
    <location>
        <begin position="274"/>
        <end position="413"/>
    </location>
</feature>
<gene>
    <name evidence="16" type="ORF">FTOL_11612</name>
</gene>
<evidence type="ECO:0000256" key="8">
    <source>
        <dbReference type="ARBA" id="ARBA00022989"/>
    </source>
</evidence>
<feature type="region of interest" description="Disordered" evidence="13">
    <location>
        <begin position="90"/>
        <end position="120"/>
    </location>
</feature>
<dbReference type="Pfam" id="PF25426">
    <property type="entry name" value="AAA_lid_BCS1"/>
    <property type="match status" value="1"/>
</dbReference>
<dbReference type="InterPro" id="IPR027417">
    <property type="entry name" value="P-loop_NTPase"/>
</dbReference>
<evidence type="ECO:0000256" key="2">
    <source>
        <dbReference type="ARBA" id="ARBA00007448"/>
    </source>
</evidence>
<keyword evidence="4 12" id="KW-0547">Nucleotide-binding</keyword>
<evidence type="ECO:0000313" key="17">
    <source>
        <dbReference type="Proteomes" id="UP001187734"/>
    </source>
</evidence>
<evidence type="ECO:0000256" key="10">
    <source>
        <dbReference type="ARBA" id="ARBA00023136"/>
    </source>
</evidence>
<evidence type="ECO:0000256" key="9">
    <source>
        <dbReference type="ARBA" id="ARBA00023128"/>
    </source>
</evidence>
<feature type="region of interest" description="Disordered" evidence="13">
    <location>
        <begin position="344"/>
        <end position="363"/>
    </location>
</feature>
<dbReference type="PANTHER" id="PTHR23070">
    <property type="entry name" value="BCS1 AAA-TYPE ATPASE"/>
    <property type="match status" value="1"/>
</dbReference>
<accession>A0AAE8SNH0</accession>
<organism evidence="16 17">
    <name type="scientific">Fusarium torulosum</name>
    <dbReference type="NCBI Taxonomy" id="33205"/>
    <lineage>
        <taxon>Eukaryota</taxon>
        <taxon>Fungi</taxon>
        <taxon>Dikarya</taxon>
        <taxon>Ascomycota</taxon>
        <taxon>Pezizomycotina</taxon>
        <taxon>Sordariomycetes</taxon>
        <taxon>Hypocreomycetidae</taxon>
        <taxon>Hypocreales</taxon>
        <taxon>Nectriaceae</taxon>
        <taxon>Fusarium</taxon>
    </lineage>
</organism>
<evidence type="ECO:0000256" key="1">
    <source>
        <dbReference type="ARBA" id="ARBA00004434"/>
    </source>
</evidence>
<dbReference type="PROSITE" id="PS00674">
    <property type="entry name" value="AAA"/>
    <property type="match status" value="1"/>
</dbReference>
<sequence>MASKSPSGNSLLTSGFMASLIESLFPSSAGPPSVAFLLYLTPFVAQAVKDSFKTQFVSSVEIKADDEIFTYVMSWVARNSKLSRNNHRLLASSSTSSDEPSMFGPKPTEDDNDVEDEVDNLDGDESLDALRSNISLYNARPLHWTPAIGTHLFTFEGRLVSFTRVVETSEPALFGRRPEHIKISCLGRNPEVLKRIIYDARVEYLEKQRGRTSIYRAVKAYGDDLAWTKCMSKPTRPMSTIALDEALKQSLIKDLSRYLNPRTKNWYATRGIPYRRGYLFSGPPGTGKTSLTLAAAGLMGLNIYMISLSSPNLSEDSLATLFRDLPRTCLVLLEDIDAAGISDKRKKTKAEKDGPPKPQREPISLSGLLNVIDGVGAQEGRVLVMTSNHIENIDPALLRPGRVDFSVEFGLASSETITQLFKLMYGTSYDNVGEKEAEKSISTTASIDALAEEFTRKVPELVFSPAAMQGYMLMYQDDPLGAVDAIGAWVDEQQRIKEKKAETVEVSGDEEEKTSTNSESEAEKGETLEETKSSKIMNGA</sequence>
<keyword evidence="5" id="KW-0999">Mitochondrion inner membrane</keyword>
<keyword evidence="10" id="KW-0472">Membrane</keyword>
<feature type="domain" description="BCS1 N-terminal" evidence="15">
    <location>
        <begin position="32"/>
        <end position="241"/>
    </location>
</feature>
<dbReference type="SMART" id="SM00382">
    <property type="entry name" value="AAA"/>
    <property type="match status" value="1"/>
</dbReference>
<dbReference type="InterPro" id="IPR003959">
    <property type="entry name" value="ATPase_AAA_core"/>
</dbReference>
<dbReference type="Gene3D" id="3.40.50.300">
    <property type="entry name" value="P-loop containing nucleotide triphosphate hydrolases"/>
    <property type="match status" value="1"/>
</dbReference>
<dbReference type="GO" id="GO:0005743">
    <property type="term" value="C:mitochondrial inner membrane"/>
    <property type="evidence" value="ECO:0007669"/>
    <property type="project" value="UniProtKB-SubCell"/>
</dbReference>
<evidence type="ECO:0000313" key="16">
    <source>
        <dbReference type="EMBL" id="SPJ85829.1"/>
    </source>
</evidence>
<comment type="subcellular location">
    <subcellularLocation>
        <location evidence="1">Mitochondrion inner membrane</location>
        <topology evidence="1">Single-pass membrane protein</topology>
    </subcellularLocation>
</comment>
<protein>
    <submittedName>
        <fullName evidence="16">Related to BCS1 protein</fullName>
    </submittedName>
</protein>
<comment type="caution">
    <text evidence="16">The sequence shown here is derived from an EMBL/GenBank/DDBJ whole genome shotgun (WGS) entry which is preliminary data.</text>
</comment>
<dbReference type="InterPro" id="IPR003593">
    <property type="entry name" value="AAA+_ATPase"/>
</dbReference>
<feature type="compositionally biased region" description="Acidic residues" evidence="13">
    <location>
        <begin position="110"/>
        <end position="120"/>
    </location>
</feature>
<dbReference type="InterPro" id="IPR050747">
    <property type="entry name" value="Mitochondrial_chaperone_BCS1"/>
</dbReference>
<dbReference type="GO" id="GO:0005524">
    <property type="term" value="F:ATP binding"/>
    <property type="evidence" value="ECO:0007669"/>
    <property type="project" value="UniProtKB-KW"/>
</dbReference>
<feature type="region of interest" description="Disordered" evidence="13">
    <location>
        <begin position="498"/>
        <end position="540"/>
    </location>
</feature>
<proteinExistence type="inferred from homology"/>
<keyword evidence="9" id="KW-0496">Mitochondrion</keyword>
<evidence type="ECO:0000256" key="5">
    <source>
        <dbReference type="ARBA" id="ARBA00022792"/>
    </source>
</evidence>
<comment type="catalytic activity">
    <reaction evidence="11">
        <text>ATP + H2O = ADP + phosphate + H(+)</text>
        <dbReference type="Rhea" id="RHEA:13065"/>
        <dbReference type="ChEBI" id="CHEBI:15377"/>
        <dbReference type="ChEBI" id="CHEBI:15378"/>
        <dbReference type="ChEBI" id="CHEBI:30616"/>
        <dbReference type="ChEBI" id="CHEBI:43474"/>
        <dbReference type="ChEBI" id="CHEBI:456216"/>
    </reaction>
    <physiologicalReaction direction="left-to-right" evidence="11">
        <dbReference type="Rhea" id="RHEA:13066"/>
    </physiologicalReaction>
</comment>
<reference evidence="16" key="1">
    <citation type="submission" date="2018-03" db="EMBL/GenBank/DDBJ databases">
        <authorList>
            <person name="Guldener U."/>
        </authorList>
    </citation>
    <scope>NUCLEOTIDE SEQUENCE</scope>
</reference>
<evidence type="ECO:0000256" key="13">
    <source>
        <dbReference type="SAM" id="MobiDB-lite"/>
    </source>
</evidence>
<dbReference type="Pfam" id="PF08740">
    <property type="entry name" value="BCS1_N"/>
    <property type="match status" value="1"/>
</dbReference>
<dbReference type="InterPro" id="IPR003960">
    <property type="entry name" value="ATPase_AAA_CS"/>
</dbReference>